<reference evidence="2" key="1">
    <citation type="submission" date="2018-05" db="EMBL/GenBank/DDBJ databases">
        <authorList>
            <person name="Lanie J.A."/>
            <person name="Ng W.-L."/>
            <person name="Kazmierczak K.M."/>
            <person name="Andrzejewski T.M."/>
            <person name="Davidsen T.M."/>
            <person name="Wayne K.J."/>
            <person name="Tettelin H."/>
            <person name="Glass J.I."/>
            <person name="Rusch D."/>
            <person name="Podicherti R."/>
            <person name="Tsui H.-C.T."/>
            <person name="Winkler M.E."/>
        </authorList>
    </citation>
    <scope>NUCLEOTIDE SEQUENCE</scope>
</reference>
<dbReference type="EMBL" id="UINC01000299">
    <property type="protein sequence ID" value="SUZ52867.1"/>
    <property type="molecule type" value="Genomic_DNA"/>
</dbReference>
<feature type="region of interest" description="Disordered" evidence="1">
    <location>
        <begin position="1"/>
        <end position="34"/>
    </location>
</feature>
<gene>
    <name evidence="2" type="ORF">METZ01_LOCUS5721</name>
</gene>
<proteinExistence type="predicted"/>
<protein>
    <submittedName>
        <fullName evidence="2">Uncharacterized protein</fullName>
    </submittedName>
</protein>
<organism evidence="2">
    <name type="scientific">marine metagenome</name>
    <dbReference type="NCBI Taxonomy" id="408172"/>
    <lineage>
        <taxon>unclassified sequences</taxon>
        <taxon>metagenomes</taxon>
        <taxon>ecological metagenomes</taxon>
    </lineage>
</organism>
<dbReference type="AlphaFoldDB" id="A0A381NEB3"/>
<sequence>VLRDLCSRTTGDQGRSRRNVESSHGSTAGPAGIDQLVGRPRLYRNHGFSECSHTAGHLAGSNALDSKCGKERGHLHRCRLTLHERIEDELGFECGKILASSSLLDHGSEVEGLQRRCRILTHSFALPTFRS</sequence>
<evidence type="ECO:0000256" key="1">
    <source>
        <dbReference type="SAM" id="MobiDB-lite"/>
    </source>
</evidence>
<feature type="non-terminal residue" evidence="2">
    <location>
        <position position="1"/>
    </location>
</feature>
<evidence type="ECO:0000313" key="2">
    <source>
        <dbReference type="EMBL" id="SUZ52867.1"/>
    </source>
</evidence>
<accession>A0A381NEB3</accession>
<name>A0A381NEB3_9ZZZZ</name>